<evidence type="ECO:0000313" key="4">
    <source>
        <dbReference type="Proteomes" id="UP000265160"/>
    </source>
</evidence>
<reference evidence="3" key="3">
    <citation type="submission" date="2025-09" db="UniProtKB">
        <authorList>
            <consortium name="Ensembl"/>
        </authorList>
    </citation>
    <scope>IDENTIFICATION</scope>
</reference>
<comment type="similarity">
    <text evidence="1">Belongs to the type-B carboxylesterase/lipase family.</text>
</comment>
<organism evidence="3 4">
    <name type="scientific">Maylandia zebra</name>
    <name type="common">zebra mbuna</name>
    <dbReference type="NCBI Taxonomy" id="106582"/>
    <lineage>
        <taxon>Eukaryota</taxon>
        <taxon>Metazoa</taxon>
        <taxon>Chordata</taxon>
        <taxon>Craniata</taxon>
        <taxon>Vertebrata</taxon>
        <taxon>Euteleostomi</taxon>
        <taxon>Actinopterygii</taxon>
        <taxon>Neopterygii</taxon>
        <taxon>Teleostei</taxon>
        <taxon>Neoteleostei</taxon>
        <taxon>Acanthomorphata</taxon>
        <taxon>Ovalentaria</taxon>
        <taxon>Cichlomorphae</taxon>
        <taxon>Cichliformes</taxon>
        <taxon>Cichlidae</taxon>
        <taxon>African cichlids</taxon>
        <taxon>Pseudocrenilabrinae</taxon>
        <taxon>Haplochromini</taxon>
        <taxon>Maylandia</taxon>
        <taxon>Maylandia zebra complex</taxon>
    </lineage>
</organism>
<dbReference type="STRING" id="106582.ENSMZEP00005023867"/>
<evidence type="ECO:0000256" key="1">
    <source>
        <dbReference type="ARBA" id="ARBA00005964"/>
    </source>
</evidence>
<dbReference type="Pfam" id="PF00135">
    <property type="entry name" value="COesterase"/>
    <property type="match status" value="1"/>
</dbReference>
<reference evidence="3 4" key="1">
    <citation type="journal article" date="2014" name="Nature">
        <title>The genomic substrate for adaptive radiation in African cichlid fish.</title>
        <authorList>
            <person name="Brawand D."/>
            <person name="Wagner C.E."/>
            <person name="Li Y.I."/>
            <person name="Malinsky M."/>
            <person name="Keller I."/>
            <person name="Fan S."/>
            <person name="Simakov O."/>
            <person name="Ng A.Y."/>
            <person name="Lim Z.W."/>
            <person name="Bezault E."/>
            <person name="Turner-Maier J."/>
            <person name="Johnson J."/>
            <person name="Alcazar R."/>
            <person name="Noh H.J."/>
            <person name="Russell P."/>
            <person name="Aken B."/>
            <person name="Alfoldi J."/>
            <person name="Amemiya C."/>
            <person name="Azzouzi N."/>
            <person name="Baroiller J.F."/>
            <person name="Barloy-Hubler F."/>
            <person name="Berlin A."/>
            <person name="Bloomquist R."/>
            <person name="Carleton K.L."/>
            <person name="Conte M.A."/>
            <person name="D'Cotta H."/>
            <person name="Eshel O."/>
            <person name="Gaffney L."/>
            <person name="Galibert F."/>
            <person name="Gante H.F."/>
            <person name="Gnerre S."/>
            <person name="Greuter L."/>
            <person name="Guyon R."/>
            <person name="Haddad N.S."/>
            <person name="Haerty W."/>
            <person name="Harris R.M."/>
            <person name="Hofmann H.A."/>
            <person name="Hourlier T."/>
            <person name="Hulata G."/>
            <person name="Jaffe D.B."/>
            <person name="Lara M."/>
            <person name="Lee A.P."/>
            <person name="MacCallum I."/>
            <person name="Mwaiko S."/>
            <person name="Nikaido M."/>
            <person name="Nishihara H."/>
            <person name="Ozouf-Costaz C."/>
            <person name="Penman D.J."/>
            <person name="Przybylski D."/>
            <person name="Rakotomanga M."/>
            <person name="Renn S.C.P."/>
            <person name="Ribeiro F.J."/>
            <person name="Ron M."/>
            <person name="Salzburger W."/>
            <person name="Sanchez-Pulido L."/>
            <person name="Santos M.E."/>
            <person name="Searle S."/>
            <person name="Sharpe T."/>
            <person name="Swofford R."/>
            <person name="Tan F.J."/>
            <person name="Williams L."/>
            <person name="Young S."/>
            <person name="Yin S."/>
            <person name="Okada N."/>
            <person name="Kocher T.D."/>
            <person name="Miska E.A."/>
            <person name="Lander E.S."/>
            <person name="Venkatesh B."/>
            <person name="Fernald R.D."/>
            <person name="Meyer A."/>
            <person name="Ponting C.P."/>
            <person name="Streelman J.T."/>
            <person name="Lindblad-Toh K."/>
            <person name="Seehausen O."/>
            <person name="Di Palma F."/>
        </authorList>
    </citation>
    <scope>NUCLEOTIDE SEQUENCE</scope>
</reference>
<dbReference type="Proteomes" id="UP000265160">
    <property type="component" value="LG7"/>
</dbReference>
<feature type="domain" description="Carboxylesterase type B" evidence="2">
    <location>
        <begin position="8"/>
        <end position="171"/>
    </location>
</feature>
<keyword evidence="4" id="KW-1185">Reference proteome</keyword>
<dbReference type="PANTHER" id="PTHR11559">
    <property type="entry name" value="CARBOXYLESTERASE"/>
    <property type="match status" value="1"/>
</dbReference>
<name>A0A3P9CP60_9CICH</name>
<dbReference type="Gene3D" id="3.40.50.1820">
    <property type="entry name" value="alpha/beta hydrolase"/>
    <property type="match status" value="1"/>
</dbReference>
<dbReference type="AlphaFoldDB" id="A0A3P9CP60"/>
<dbReference type="InterPro" id="IPR050309">
    <property type="entry name" value="Type-B_Carboxylest/Lipase"/>
</dbReference>
<dbReference type="InterPro" id="IPR029058">
    <property type="entry name" value="AB_hydrolase_fold"/>
</dbReference>
<dbReference type="Ensembl" id="ENSMZET00005024651.1">
    <property type="protein sequence ID" value="ENSMZEP00005023867.1"/>
    <property type="gene ID" value="ENSMZEG00005017859.1"/>
</dbReference>
<protein>
    <recommendedName>
        <fullName evidence="2">Carboxylesterase type B domain-containing protein</fullName>
    </recommendedName>
</protein>
<reference evidence="3" key="2">
    <citation type="submission" date="2025-08" db="UniProtKB">
        <authorList>
            <consortium name="Ensembl"/>
        </authorList>
    </citation>
    <scope>IDENTIFICATION</scope>
</reference>
<evidence type="ECO:0000259" key="2">
    <source>
        <dbReference type="Pfam" id="PF00135"/>
    </source>
</evidence>
<sequence>ITFYFLKDPTLRFQVNVDGHFLTKPVDELFRKHELHAVPFMTGVNNDEGGWMLASVSVTGTYREFVLNMVSFFYPDVRQTPLDVTILLSPTCSTDEYIGNGDDRVKNRDGYTEMLGDLFFTIPAIKAANAHRGAPVYLYEYQHPPKFLQQKRLSFVGSDHGDEIFIVLGFFEQDHDELLGELCSSPDGHNLVHWPKYGAEEKYLAIGLKKQVTAQHLKKERFVFLTQTVPEKIKQHEENAERNEL</sequence>
<dbReference type="InterPro" id="IPR002018">
    <property type="entry name" value="CarbesteraseB"/>
</dbReference>
<dbReference type="SUPFAM" id="SSF53474">
    <property type="entry name" value="alpha/beta-Hydrolases"/>
    <property type="match status" value="1"/>
</dbReference>
<proteinExistence type="inferred from homology"/>
<accession>A0A3P9CP60</accession>
<evidence type="ECO:0000313" key="3">
    <source>
        <dbReference type="Ensembl" id="ENSMZEP00005023867.1"/>
    </source>
</evidence>
<dbReference type="GeneTree" id="ENSGT00940000155200"/>